<name>A0A9K3N9G8_HELAN</name>
<dbReference type="EMBL" id="MNCJ02000324">
    <property type="protein sequence ID" value="KAF5791929.1"/>
    <property type="molecule type" value="Genomic_DNA"/>
</dbReference>
<evidence type="ECO:0000313" key="1">
    <source>
        <dbReference type="EMBL" id="KAF5791929.1"/>
    </source>
</evidence>
<organism evidence="1 2">
    <name type="scientific">Helianthus annuus</name>
    <name type="common">Common sunflower</name>
    <dbReference type="NCBI Taxonomy" id="4232"/>
    <lineage>
        <taxon>Eukaryota</taxon>
        <taxon>Viridiplantae</taxon>
        <taxon>Streptophyta</taxon>
        <taxon>Embryophyta</taxon>
        <taxon>Tracheophyta</taxon>
        <taxon>Spermatophyta</taxon>
        <taxon>Magnoliopsida</taxon>
        <taxon>eudicotyledons</taxon>
        <taxon>Gunneridae</taxon>
        <taxon>Pentapetalae</taxon>
        <taxon>asterids</taxon>
        <taxon>campanulids</taxon>
        <taxon>Asterales</taxon>
        <taxon>Asteraceae</taxon>
        <taxon>Asteroideae</taxon>
        <taxon>Heliantheae alliance</taxon>
        <taxon>Heliantheae</taxon>
        <taxon>Helianthus</taxon>
    </lineage>
</organism>
<dbReference type="AlphaFoldDB" id="A0A9K3N9G8"/>
<dbReference type="Gramene" id="mRNA:HanXRQr2_Chr09g0400331">
    <property type="protein sequence ID" value="CDS:HanXRQr2_Chr09g0400331.1"/>
    <property type="gene ID" value="HanXRQr2_Chr09g0400331"/>
</dbReference>
<dbReference type="Proteomes" id="UP000215914">
    <property type="component" value="Unassembled WGS sequence"/>
</dbReference>
<comment type="caution">
    <text evidence="1">The sequence shown here is derived from an EMBL/GenBank/DDBJ whole genome shotgun (WGS) entry which is preliminary data.</text>
</comment>
<evidence type="ECO:0000313" key="2">
    <source>
        <dbReference type="Proteomes" id="UP000215914"/>
    </source>
</evidence>
<keyword evidence="2" id="KW-1185">Reference proteome</keyword>
<proteinExistence type="predicted"/>
<accession>A0A9K3N9G8</accession>
<reference evidence="1" key="1">
    <citation type="journal article" date="2017" name="Nature">
        <title>The sunflower genome provides insights into oil metabolism, flowering and Asterid evolution.</title>
        <authorList>
            <person name="Badouin H."/>
            <person name="Gouzy J."/>
            <person name="Grassa C.J."/>
            <person name="Murat F."/>
            <person name="Staton S.E."/>
            <person name="Cottret L."/>
            <person name="Lelandais-Briere C."/>
            <person name="Owens G.L."/>
            <person name="Carrere S."/>
            <person name="Mayjonade B."/>
            <person name="Legrand L."/>
            <person name="Gill N."/>
            <person name="Kane N.C."/>
            <person name="Bowers J.E."/>
            <person name="Hubner S."/>
            <person name="Bellec A."/>
            <person name="Berard A."/>
            <person name="Berges H."/>
            <person name="Blanchet N."/>
            <person name="Boniface M.C."/>
            <person name="Brunel D."/>
            <person name="Catrice O."/>
            <person name="Chaidir N."/>
            <person name="Claudel C."/>
            <person name="Donnadieu C."/>
            <person name="Faraut T."/>
            <person name="Fievet G."/>
            <person name="Helmstetter N."/>
            <person name="King M."/>
            <person name="Knapp S.J."/>
            <person name="Lai Z."/>
            <person name="Le Paslier M.C."/>
            <person name="Lippi Y."/>
            <person name="Lorenzon L."/>
            <person name="Mandel J.R."/>
            <person name="Marage G."/>
            <person name="Marchand G."/>
            <person name="Marquand E."/>
            <person name="Bret-Mestries E."/>
            <person name="Morien E."/>
            <person name="Nambeesan S."/>
            <person name="Nguyen T."/>
            <person name="Pegot-Espagnet P."/>
            <person name="Pouilly N."/>
            <person name="Raftis F."/>
            <person name="Sallet E."/>
            <person name="Schiex T."/>
            <person name="Thomas J."/>
            <person name="Vandecasteele C."/>
            <person name="Vares D."/>
            <person name="Vear F."/>
            <person name="Vautrin S."/>
            <person name="Crespi M."/>
            <person name="Mangin B."/>
            <person name="Burke J.M."/>
            <person name="Salse J."/>
            <person name="Munos S."/>
            <person name="Vincourt P."/>
            <person name="Rieseberg L.H."/>
            <person name="Langlade N.B."/>
        </authorList>
    </citation>
    <scope>NUCLEOTIDE SEQUENCE</scope>
    <source>
        <tissue evidence="1">Leaves</tissue>
    </source>
</reference>
<reference evidence="1" key="2">
    <citation type="submission" date="2020-06" db="EMBL/GenBank/DDBJ databases">
        <title>Helianthus annuus Genome sequencing and assembly Release 2.</title>
        <authorList>
            <person name="Gouzy J."/>
            <person name="Langlade N."/>
            <person name="Munos S."/>
        </authorList>
    </citation>
    <scope>NUCLEOTIDE SEQUENCE</scope>
    <source>
        <tissue evidence="1">Leaves</tissue>
    </source>
</reference>
<protein>
    <submittedName>
        <fullName evidence="1">Uncharacterized protein</fullName>
    </submittedName>
</protein>
<sequence>MYNVAKVEPEHVIKPRINGKYPSQIVLVRQFAHTPLGSINLLRCSITWCLVGIHNLLLWIIIRCLPNCSVYVVNILFP</sequence>
<gene>
    <name evidence="1" type="ORF">HanXRQr2_Chr09g0400331</name>
</gene>